<feature type="compositionally biased region" description="Basic residues" evidence="1">
    <location>
        <begin position="234"/>
        <end position="247"/>
    </location>
</feature>
<sequence>MGINAIVFIQPLSLILKKTLFILLISINSLCFGQNTTELKLTSDSDTIFWKKIQNEKIADFNLPKLDSESEFVFRSWDPGSLLEIKKNNDTITGRIIYFVFEVWEENYKADTFVKEYNLPSSKSKKIYEFISNSGIQKIPSDKYIEEWTQGFDGITYIYELKEENTYSFKNFWTPKSQNGIKEAEFIIYFNKKISEIGELEKYGNDFVERIPFITYKYSGTAYAITKPPTKRELRKYKRERKKRNKKTRDNKELS</sequence>
<feature type="region of interest" description="Disordered" evidence="1">
    <location>
        <begin position="234"/>
        <end position="255"/>
    </location>
</feature>
<name>A0A2K1DYQ0_9FLAO</name>
<protein>
    <submittedName>
        <fullName evidence="2">Uncharacterized protein</fullName>
    </submittedName>
</protein>
<dbReference type="AlphaFoldDB" id="A0A2K1DYQ0"/>
<dbReference type="Proteomes" id="UP000236641">
    <property type="component" value="Unassembled WGS sequence"/>
</dbReference>
<evidence type="ECO:0000256" key="1">
    <source>
        <dbReference type="SAM" id="MobiDB-lite"/>
    </source>
</evidence>
<evidence type="ECO:0000313" key="2">
    <source>
        <dbReference type="EMBL" id="PNQ73156.1"/>
    </source>
</evidence>
<reference evidence="2 3" key="1">
    <citation type="submission" date="2018-01" db="EMBL/GenBank/DDBJ databases">
        <title>The draft genome of Hanstruepera neustonica JCM19743.</title>
        <authorList>
            <person name="He R.-H."/>
            <person name="Du Z.-J."/>
        </authorList>
    </citation>
    <scope>NUCLEOTIDE SEQUENCE [LARGE SCALE GENOMIC DNA]</scope>
    <source>
        <strain evidence="2 3">JCM19743</strain>
    </source>
</reference>
<comment type="caution">
    <text evidence="2">The sequence shown here is derived from an EMBL/GenBank/DDBJ whole genome shotgun (WGS) entry which is preliminary data.</text>
</comment>
<dbReference type="EMBL" id="POWF01000004">
    <property type="protein sequence ID" value="PNQ73156.1"/>
    <property type="molecule type" value="Genomic_DNA"/>
</dbReference>
<proteinExistence type="predicted"/>
<gene>
    <name evidence="2" type="ORF">C1T31_09240</name>
</gene>
<accession>A0A2K1DYQ0</accession>
<organism evidence="2 3">
    <name type="scientific">Hanstruepera neustonica</name>
    <dbReference type="NCBI Taxonomy" id="1445657"/>
    <lineage>
        <taxon>Bacteria</taxon>
        <taxon>Pseudomonadati</taxon>
        <taxon>Bacteroidota</taxon>
        <taxon>Flavobacteriia</taxon>
        <taxon>Flavobacteriales</taxon>
        <taxon>Flavobacteriaceae</taxon>
        <taxon>Hanstruepera</taxon>
    </lineage>
</organism>
<keyword evidence="3" id="KW-1185">Reference proteome</keyword>
<evidence type="ECO:0000313" key="3">
    <source>
        <dbReference type="Proteomes" id="UP000236641"/>
    </source>
</evidence>